<dbReference type="InterPro" id="IPR027443">
    <property type="entry name" value="IPNS-like_sf"/>
</dbReference>
<evidence type="ECO:0000313" key="2">
    <source>
        <dbReference type="EMBL" id="CAD2222079.1"/>
    </source>
</evidence>
<dbReference type="VEuPathDB" id="TriTrypDB:ADEAN_000961800"/>
<dbReference type="Proteomes" id="UP000515908">
    <property type="component" value="Chromosome 24"/>
</dbReference>
<dbReference type="SUPFAM" id="SSF51197">
    <property type="entry name" value="Clavaminate synthase-like"/>
    <property type="match status" value="1"/>
</dbReference>
<proteinExistence type="predicted"/>
<name>A0A7G2CRT5_9TRYP</name>
<dbReference type="InterPro" id="IPR005123">
    <property type="entry name" value="Oxoglu/Fe-dep_dioxygenase_dom"/>
</dbReference>
<dbReference type="Pfam" id="PF03171">
    <property type="entry name" value="2OG-FeII_Oxy"/>
    <property type="match status" value="1"/>
</dbReference>
<dbReference type="AlphaFoldDB" id="A0A7G2CRT5"/>
<dbReference type="InterPro" id="IPR050231">
    <property type="entry name" value="Iron_ascorbate_oxido_reductase"/>
</dbReference>
<organism evidence="2 3">
    <name type="scientific">Angomonas deanei</name>
    <dbReference type="NCBI Taxonomy" id="59799"/>
    <lineage>
        <taxon>Eukaryota</taxon>
        <taxon>Discoba</taxon>
        <taxon>Euglenozoa</taxon>
        <taxon>Kinetoplastea</taxon>
        <taxon>Metakinetoplastina</taxon>
        <taxon>Trypanosomatida</taxon>
        <taxon>Trypanosomatidae</taxon>
        <taxon>Strigomonadinae</taxon>
        <taxon>Angomonas</taxon>
    </lineage>
</organism>
<dbReference type="OrthoDB" id="288590at2759"/>
<evidence type="ECO:0000259" key="1">
    <source>
        <dbReference type="PROSITE" id="PS51471"/>
    </source>
</evidence>
<sequence>MGALGLPEDSFDAVLSGVPRDFLKLAHYPGNTDGAPERQGVGPHKDSDILTLLWQDETGGLQVFLEGKGWIDAVPLKNSFIVNVGETLELATDGYLTADIHQVVMDARHTKSRYSIPYFIGPNLDLKEIPILSLPKELKDQARGPATDPMNPLIRNPGINTMKGRLRSHLGTTERFYPGHYKIIKEKGIIASSAY</sequence>
<keyword evidence="3" id="KW-1185">Reference proteome</keyword>
<accession>A0A7G2CRT5</accession>
<protein>
    <submittedName>
        <fullName evidence="2">2OG-Fe(II) oxygenase superfamily, putative</fullName>
    </submittedName>
</protein>
<dbReference type="EMBL" id="LR877168">
    <property type="protein sequence ID" value="CAD2222079.1"/>
    <property type="molecule type" value="Genomic_DNA"/>
</dbReference>
<dbReference type="Gene3D" id="2.60.120.330">
    <property type="entry name" value="B-lactam Antibiotic, Isopenicillin N Synthase, Chain"/>
    <property type="match status" value="1"/>
</dbReference>
<gene>
    <name evidence="2" type="ORF">ADEAN_000961800</name>
</gene>
<evidence type="ECO:0000313" key="3">
    <source>
        <dbReference type="Proteomes" id="UP000515908"/>
    </source>
</evidence>
<dbReference type="InterPro" id="IPR044861">
    <property type="entry name" value="IPNS-like_FE2OG_OXY"/>
</dbReference>
<reference evidence="2 3" key="1">
    <citation type="submission" date="2020-08" db="EMBL/GenBank/DDBJ databases">
        <authorList>
            <person name="Newling K."/>
            <person name="Davey J."/>
            <person name="Forrester S."/>
        </authorList>
    </citation>
    <scope>NUCLEOTIDE SEQUENCE [LARGE SCALE GENOMIC DNA]</scope>
    <source>
        <strain evidence="3">Crithidia deanei Carvalho (ATCC PRA-265)</strain>
    </source>
</reference>
<dbReference type="PANTHER" id="PTHR47990">
    <property type="entry name" value="2-OXOGLUTARATE (2OG) AND FE(II)-DEPENDENT OXYGENASE SUPERFAMILY PROTEIN-RELATED"/>
    <property type="match status" value="1"/>
</dbReference>
<dbReference type="PROSITE" id="PS51471">
    <property type="entry name" value="FE2OG_OXY"/>
    <property type="match status" value="1"/>
</dbReference>
<feature type="domain" description="Fe2OG dioxygenase" evidence="1">
    <location>
        <begin position="19"/>
        <end position="122"/>
    </location>
</feature>